<organism evidence="2 3">
    <name type="scientific">Marinicauda algicola</name>
    <dbReference type="NCBI Taxonomy" id="2029849"/>
    <lineage>
        <taxon>Bacteria</taxon>
        <taxon>Pseudomonadati</taxon>
        <taxon>Pseudomonadota</taxon>
        <taxon>Alphaproteobacteria</taxon>
        <taxon>Maricaulales</taxon>
        <taxon>Maricaulaceae</taxon>
        <taxon>Marinicauda</taxon>
    </lineage>
</organism>
<dbReference type="RefSeq" id="WP_135994114.1">
    <property type="nucleotide sequence ID" value="NZ_CP071057.1"/>
</dbReference>
<sequence length="68" mass="8057">MRTQQRLAMAEEAGLICEYEQIMGSLRRERVCRTPEELQRARDESFRETDRLQREGTWAPDSRDPGPF</sequence>
<evidence type="ECO:0000313" key="2">
    <source>
        <dbReference type="EMBL" id="TGY89615.1"/>
    </source>
</evidence>
<keyword evidence="3" id="KW-1185">Reference proteome</keyword>
<name>A0A4S2H203_9PROT</name>
<dbReference type="Proteomes" id="UP000308054">
    <property type="component" value="Unassembled WGS sequence"/>
</dbReference>
<dbReference type="EMBL" id="SRXW01000001">
    <property type="protein sequence ID" value="TGY89615.1"/>
    <property type="molecule type" value="Genomic_DNA"/>
</dbReference>
<accession>A0A4S2H203</accession>
<dbReference type="OrthoDB" id="7634712at2"/>
<dbReference type="AlphaFoldDB" id="A0A4S2H203"/>
<reference evidence="2 3" key="1">
    <citation type="journal article" date="2017" name="Int. J. Syst. Evol. Microbiol.">
        <title>Marinicauda algicola sp. nov., isolated from a marine red alga Rhodosorus marinus.</title>
        <authorList>
            <person name="Jeong S.E."/>
            <person name="Jeon S.H."/>
            <person name="Chun B.H."/>
            <person name="Kim D.W."/>
            <person name="Jeon C.O."/>
        </authorList>
    </citation>
    <scope>NUCLEOTIDE SEQUENCE [LARGE SCALE GENOMIC DNA]</scope>
    <source>
        <strain evidence="2 3">JCM 31718</strain>
    </source>
</reference>
<protein>
    <submittedName>
        <fullName evidence="2">Uncharacterized protein</fullName>
    </submittedName>
</protein>
<comment type="caution">
    <text evidence="2">The sequence shown here is derived from an EMBL/GenBank/DDBJ whole genome shotgun (WGS) entry which is preliminary data.</text>
</comment>
<evidence type="ECO:0000256" key="1">
    <source>
        <dbReference type="SAM" id="MobiDB-lite"/>
    </source>
</evidence>
<feature type="compositionally biased region" description="Basic and acidic residues" evidence="1">
    <location>
        <begin position="34"/>
        <end position="54"/>
    </location>
</feature>
<gene>
    <name evidence="2" type="ORF">E5163_00260</name>
</gene>
<feature type="region of interest" description="Disordered" evidence="1">
    <location>
        <begin position="34"/>
        <end position="68"/>
    </location>
</feature>
<proteinExistence type="predicted"/>
<evidence type="ECO:0000313" key="3">
    <source>
        <dbReference type="Proteomes" id="UP000308054"/>
    </source>
</evidence>